<protein>
    <submittedName>
        <fullName evidence="1">Uncharacterized protein</fullName>
    </submittedName>
</protein>
<dbReference type="EMBL" id="BMAT01010082">
    <property type="protein sequence ID" value="GFS19847.1"/>
    <property type="molecule type" value="Genomic_DNA"/>
</dbReference>
<evidence type="ECO:0000313" key="1">
    <source>
        <dbReference type="EMBL" id="GFS19847.1"/>
    </source>
</evidence>
<dbReference type="AlphaFoldDB" id="A0AAV4JAM5"/>
<name>A0AAV4JAM5_9GAST</name>
<proteinExistence type="predicted"/>
<evidence type="ECO:0000313" key="2">
    <source>
        <dbReference type="Proteomes" id="UP000762676"/>
    </source>
</evidence>
<accession>A0AAV4JAM5</accession>
<sequence>MQQDIAALMDTGSRVSTVSVAFYQQNLRPECEARLPINNLVNTPIEKSAPVSAEDYLRQHCQRLSHIQDLMRDHMEVVHSRQTGPFRSTSLQSGDKVLLQCHPAGRNKIQDCYSPGDYTVLALPTYLVKHEVSSEQR</sequence>
<dbReference type="Proteomes" id="UP000762676">
    <property type="component" value="Unassembled WGS sequence"/>
</dbReference>
<keyword evidence="2" id="KW-1185">Reference proteome</keyword>
<comment type="caution">
    <text evidence="1">The sequence shown here is derived from an EMBL/GenBank/DDBJ whole genome shotgun (WGS) entry which is preliminary data.</text>
</comment>
<organism evidence="1 2">
    <name type="scientific">Elysia marginata</name>
    <dbReference type="NCBI Taxonomy" id="1093978"/>
    <lineage>
        <taxon>Eukaryota</taxon>
        <taxon>Metazoa</taxon>
        <taxon>Spiralia</taxon>
        <taxon>Lophotrochozoa</taxon>
        <taxon>Mollusca</taxon>
        <taxon>Gastropoda</taxon>
        <taxon>Heterobranchia</taxon>
        <taxon>Euthyneura</taxon>
        <taxon>Panpulmonata</taxon>
        <taxon>Sacoglossa</taxon>
        <taxon>Placobranchoidea</taxon>
        <taxon>Plakobranchidae</taxon>
        <taxon>Elysia</taxon>
    </lineage>
</organism>
<reference evidence="1 2" key="1">
    <citation type="journal article" date="2021" name="Elife">
        <title>Chloroplast acquisition without the gene transfer in kleptoplastic sea slugs, Plakobranchus ocellatus.</title>
        <authorList>
            <person name="Maeda T."/>
            <person name="Takahashi S."/>
            <person name="Yoshida T."/>
            <person name="Shimamura S."/>
            <person name="Takaki Y."/>
            <person name="Nagai Y."/>
            <person name="Toyoda A."/>
            <person name="Suzuki Y."/>
            <person name="Arimoto A."/>
            <person name="Ishii H."/>
            <person name="Satoh N."/>
            <person name="Nishiyama T."/>
            <person name="Hasebe M."/>
            <person name="Maruyama T."/>
            <person name="Minagawa J."/>
            <person name="Obokata J."/>
            <person name="Shigenobu S."/>
        </authorList>
    </citation>
    <scope>NUCLEOTIDE SEQUENCE [LARGE SCALE GENOMIC DNA]</scope>
</reference>
<gene>
    <name evidence="1" type="ORF">ElyMa_005042400</name>
</gene>